<comment type="caution">
    <text evidence="2">The sequence shown here is derived from an EMBL/GenBank/DDBJ whole genome shotgun (WGS) entry which is preliminary data.</text>
</comment>
<feature type="chain" id="PRO_5042232876" evidence="1">
    <location>
        <begin position="23"/>
        <end position="100"/>
    </location>
</feature>
<evidence type="ECO:0000313" key="3">
    <source>
        <dbReference type="Proteomes" id="UP001292094"/>
    </source>
</evidence>
<accession>A0AAE1U0M8</accession>
<dbReference type="Proteomes" id="UP001292094">
    <property type="component" value="Unassembled WGS sequence"/>
</dbReference>
<keyword evidence="3" id="KW-1185">Reference proteome</keyword>
<feature type="signal peptide" evidence="1">
    <location>
        <begin position="1"/>
        <end position="22"/>
    </location>
</feature>
<gene>
    <name evidence="2" type="ORF">Pmani_023895</name>
</gene>
<dbReference type="AlphaFoldDB" id="A0AAE1U0M8"/>
<dbReference type="EMBL" id="JAWZYT010002470">
    <property type="protein sequence ID" value="KAK4304146.1"/>
    <property type="molecule type" value="Genomic_DNA"/>
</dbReference>
<keyword evidence="1" id="KW-0732">Signal</keyword>
<evidence type="ECO:0000256" key="1">
    <source>
        <dbReference type="SAM" id="SignalP"/>
    </source>
</evidence>
<protein>
    <submittedName>
        <fullName evidence="2">Uncharacterized protein</fullName>
    </submittedName>
</protein>
<sequence length="100" mass="11052">MFAKYLTLTLVALLMVVMGVRMMEGCYTPEASLMALEDEDASNATNFARTQLWPQQKPHVMEGEGQENVVVEVPRNSVTAMKAVSEEKETKEKVDVKGGS</sequence>
<organism evidence="2 3">
    <name type="scientific">Petrolisthes manimaculis</name>
    <dbReference type="NCBI Taxonomy" id="1843537"/>
    <lineage>
        <taxon>Eukaryota</taxon>
        <taxon>Metazoa</taxon>
        <taxon>Ecdysozoa</taxon>
        <taxon>Arthropoda</taxon>
        <taxon>Crustacea</taxon>
        <taxon>Multicrustacea</taxon>
        <taxon>Malacostraca</taxon>
        <taxon>Eumalacostraca</taxon>
        <taxon>Eucarida</taxon>
        <taxon>Decapoda</taxon>
        <taxon>Pleocyemata</taxon>
        <taxon>Anomura</taxon>
        <taxon>Galatheoidea</taxon>
        <taxon>Porcellanidae</taxon>
        <taxon>Petrolisthes</taxon>
    </lineage>
</organism>
<proteinExistence type="predicted"/>
<name>A0AAE1U0M8_9EUCA</name>
<reference evidence="2" key="1">
    <citation type="submission" date="2023-11" db="EMBL/GenBank/DDBJ databases">
        <title>Genome assemblies of two species of porcelain crab, Petrolisthes cinctipes and Petrolisthes manimaculis (Anomura: Porcellanidae).</title>
        <authorList>
            <person name="Angst P."/>
        </authorList>
    </citation>
    <scope>NUCLEOTIDE SEQUENCE</scope>
    <source>
        <strain evidence="2">PB745_02</strain>
        <tissue evidence="2">Gill</tissue>
    </source>
</reference>
<evidence type="ECO:0000313" key="2">
    <source>
        <dbReference type="EMBL" id="KAK4304146.1"/>
    </source>
</evidence>